<dbReference type="Proteomes" id="UP000199052">
    <property type="component" value="Unassembled WGS sequence"/>
</dbReference>
<dbReference type="OrthoDB" id="9889359at2"/>
<feature type="transmembrane region" description="Helical" evidence="1">
    <location>
        <begin position="45"/>
        <end position="67"/>
    </location>
</feature>
<accession>A0A1I2Q0E2</accession>
<evidence type="ECO:0000313" key="4">
    <source>
        <dbReference type="Proteomes" id="UP000199052"/>
    </source>
</evidence>
<organism evidence="3 4">
    <name type="scientific">Actinopolymorpha cephalotaxi</name>
    <dbReference type="NCBI Taxonomy" id="504797"/>
    <lineage>
        <taxon>Bacteria</taxon>
        <taxon>Bacillati</taxon>
        <taxon>Actinomycetota</taxon>
        <taxon>Actinomycetes</taxon>
        <taxon>Propionibacteriales</taxon>
        <taxon>Actinopolymorphaceae</taxon>
        <taxon>Actinopolymorpha</taxon>
    </lineage>
</organism>
<dbReference type="EMBL" id="FOOI01000004">
    <property type="protein sequence ID" value="SFG20829.1"/>
    <property type="molecule type" value="Genomic_DNA"/>
</dbReference>
<reference evidence="2 5" key="2">
    <citation type="submission" date="2020-07" db="EMBL/GenBank/DDBJ databases">
        <title>Sequencing the genomes of 1000 actinobacteria strains.</title>
        <authorList>
            <person name="Klenk H.-P."/>
        </authorList>
    </citation>
    <scope>NUCLEOTIDE SEQUENCE [LARGE SCALE GENOMIC DNA]</scope>
    <source>
        <strain evidence="2 5">DSM 45117</strain>
    </source>
</reference>
<keyword evidence="1" id="KW-1133">Transmembrane helix</keyword>
<evidence type="ECO:0000313" key="3">
    <source>
        <dbReference type="EMBL" id="SFG20829.1"/>
    </source>
</evidence>
<sequence length="73" mass="8115">MAEIASVLILGAAVIAFVAGRRWQHFVRTVDDHKRARAQVRRYRAARWPALRTAVILLACLGVYIVATRAITG</sequence>
<dbReference type="EMBL" id="JACBZA010000001">
    <property type="protein sequence ID" value="NYH83433.1"/>
    <property type="molecule type" value="Genomic_DNA"/>
</dbReference>
<proteinExistence type="predicted"/>
<dbReference type="RefSeq" id="WP_092882770.1">
    <property type="nucleotide sequence ID" value="NZ_FOOI01000004.1"/>
</dbReference>
<reference evidence="3 4" key="1">
    <citation type="submission" date="2016-10" db="EMBL/GenBank/DDBJ databases">
        <authorList>
            <person name="de Groot N.N."/>
        </authorList>
    </citation>
    <scope>NUCLEOTIDE SEQUENCE [LARGE SCALE GENOMIC DNA]</scope>
    <source>
        <strain evidence="3 4">CPCC 202808</strain>
    </source>
</reference>
<dbReference type="Proteomes" id="UP000533017">
    <property type="component" value="Unassembled WGS sequence"/>
</dbReference>
<keyword evidence="1" id="KW-0472">Membrane</keyword>
<dbReference type="STRING" id="504797.SAMN05421678_104319"/>
<feature type="transmembrane region" description="Helical" evidence="1">
    <location>
        <begin position="6"/>
        <end position="24"/>
    </location>
</feature>
<keyword evidence="5" id="KW-1185">Reference proteome</keyword>
<keyword evidence="1" id="KW-0812">Transmembrane</keyword>
<evidence type="ECO:0000313" key="2">
    <source>
        <dbReference type="EMBL" id="NYH83433.1"/>
    </source>
</evidence>
<dbReference type="AlphaFoldDB" id="A0A1I2Q0E2"/>
<protein>
    <submittedName>
        <fullName evidence="2">Membrane protein</fullName>
    </submittedName>
</protein>
<evidence type="ECO:0000313" key="5">
    <source>
        <dbReference type="Proteomes" id="UP000533017"/>
    </source>
</evidence>
<gene>
    <name evidence="2" type="ORF">FHR37_002284</name>
    <name evidence="3" type="ORF">SAMN05421678_104319</name>
</gene>
<name>A0A1I2Q0E2_9ACTN</name>
<evidence type="ECO:0000256" key="1">
    <source>
        <dbReference type="SAM" id="Phobius"/>
    </source>
</evidence>